<gene>
    <name evidence="1" type="ORF">CR513_54406</name>
</gene>
<comment type="caution">
    <text evidence="1">The sequence shown here is derived from an EMBL/GenBank/DDBJ whole genome shotgun (WGS) entry which is preliminary data.</text>
</comment>
<name>A0A371EL62_MUCPR</name>
<sequence length="88" mass="9858">MNYDCQSNSLHAKTPSPLVSFPFHHYMHRFSSLLVHELIPCRILAFERDSVLHGIGMCAGENMGVANGIEQLKEEEEPLLPLPPPLCC</sequence>
<organism evidence="1 2">
    <name type="scientific">Mucuna pruriens</name>
    <name type="common">Velvet bean</name>
    <name type="synonym">Dolichos pruriens</name>
    <dbReference type="NCBI Taxonomy" id="157652"/>
    <lineage>
        <taxon>Eukaryota</taxon>
        <taxon>Viridiplantae</taxon>
        <taxon>Streptophyta</taxon>
        <taxon>Embryophyta</taxon>
        <taxon>Tracheophyta</taxon>
        <taxon>Spermatophyta</taxon>
        <taxon>Magnoliopsida</taxon>
        <taxon>eudicotyledons</taxon>
        <taxon>Gunneridae</taxon>
        <taxon>Pentapetalae</taxon>
        <taxon>rosids</taxon>
        <taxon>fabids</taxon>
        <taxon>Fabales</taxon>
        <taxon>Fabaceae</taxon>
        <taxon>Papilionoideae</taxon>
        <taxon>50 kb inversion clade</taxon>
        <taxon>NPAAA clade</taxon>
        <taxon>indigoferoid/millettioid clade</taxon>
        <taxon>Phaseoleae</taxon>
        <taxon>Mucuna</taxon>
    </lineage>
</organism>
<reference evidence="1" key="1">
    <citation type="submission" date="2018-05" db="EMBL/GenBank/DDBJ databases">
        <title>Draft genome of Mucuna pruriens seed.</title>
        <authorList>
            <person name="Nnadi N.E."/>
            <person name="Vos R."/>
            <person name="Hasami M.H."/>
            <person name="Devisetty U.K."/>
            <person name="Aguiy J.C."/>
        </authorList>
    </citation>
    <scope>NUCLEOTIDE SEQUENCE [LARGE SCALE GENOMIC DNA]</scope>
    <source>
        <strain evidence="1">JCA_2017</strain>
    </source>
</reference>
<dbReference type="EMBL" id="QJKJ01013272">
    <property type="protein sequence ID" value="RDX66788.1"/>
    <property type="molecule type" value="Genomic_DNA"/>
</dbReference>
<evidence type="ECO:0000313" key="2">
    <source>
        <dbReference type="Proteomes" id="UP000257109"/>
    </source>
</evidence>
<keyword evidence="2" id="KW-1185">Reference proteome</keyword>
<dbReference type="Proteomes" id="UP000257109">
    <property type="component" value="Unassembled WGS sequence"/>
</dbReference>
<protein>
    <submittedName>
        <fullName evidence="1">Uncharacterized protein</fullName>
    </submittedName>
</protein>
<evidence type="ECO:0000313" key="1">
    <source>
        <dbReference type="EMBL" id="RDX66788.1"/>
    </source>
</evidence>
<feature type="non-terminal residue" evidence="1">
    <location>
        <position position="1"/>
    </location>
</feature>
<dbReference type="AlphaFoldDB" id="A0A371EL62"/>
<proteinExistence type="predicted"/>
<accession>A0A371EL62</accession>